<keyword evidence="6 11" id="KW-0547">Nucleotide-binding</keyword>
<evidence type="ECO:0000256" key="5">
    <source>
        <dbReference type="ARBA" id="ARBA00022727"/>
    </source>
</evidence>
<dbReference type="InterPro" id="IPR014729">
    <property type="entry name" value="Rossmann-like_a/b/a_fold"/>
</dbReference>
<feature type="domain" description="tRNA(Ile)-lysidine/2-thiocytidine synthase N-terminal" evidence="14">
    <location>
        <begin position="50"/>
        <end position="231"/>
    </location>
</feature>
<evidence type="ECO:0000313" key="17">
    <source>
        <dbReference type="Proteomes" id="UP000006272"/>
    </source>
</evidence>
<feature type="binding site" evidence="10">
    <location>
        <position position="597"/>
    </location>
    <ligand>
        <name>ATP</name>
        <dbReference type="ChEBI" id="CHEBI:30616"/>
    </ligand>
</feature>
<keyword evidence="1 11" id="KW-0963">Cytoplasm</keyword>
<dbReference type="PRINTS" id="PR00094">
    <property type="entry name" value="ADENYLTKNASE"/>
</dbReference>
<feature type="binding site" evidence="10">
    <location>
        <position position="514"/>
    </location>
    <ligand>
        <name>ATP</name>
        <dbReference type="ChEBI" id="CHEBI:30616"/>
    </ligand>
</feature>
<feature type="binding site" evidence="10">
    <location>
        <begin position="472"/>
        <end position="475"/>
    </location>
    <ligand>
        <name>AMP</name>
        <dbReference type="ChEBI" id="CHEBI:456215"/>
    </ligand>
</feature>
<sequence length="611" mass="65354">MPTPPSDILLPPGDGLPGLSALPYRLARLCLGVASFVAGPCGHAPAGATWIVACSGGPDSVALLAMAAILRHRLGLAGLLAAHLDHGLRPESGAEAQAVGALCRNLGIGCLSDRVDVAALARERRIGVEDAGRQARQAFFAGCLAGRDNAWALTGHQLNDLAEDQLMRVTRGAGWPALGGMAAMDPARRLLRPLLLTPRRAITDFTAALGLPTIDDPSNVDPAYWRNRVRHGLLPLVLQENPRALDAAARLWRQARLDAAFFDEVLPVPVPDEDGAVRLSRTLLAGLHPALRARLYARALDALGPGQPLADGLAALEAAYARRDTGRLFQFPGGKTVRVAREGLVFGRKDDAARATAAAPPKPETPLTGLGGGGNEADCEKSNMEAVPVNILTFGPNGSGKGTQGSLVKKKYNLAHIESGAIFREHIGGGTELGKKAKGYIDKGELVPDEITIPMILETLKAKGGNGWLLDGFPRNMVQAEKLWEALQKEGMKLDYVIEILLDRQIAKDRIMGRRLCVNDPNHPNNIFIDAIKPNGDKCRVCGGDLKTRSDDQDEDAINKRHDIYYDTTTGTLAAAYFYKKLAAEGKTKYIELEGSGSIDSIKETLLSQLD</sequence>
<comment type="caution">
    <text evidence="10">Lacks conserved residue(s) required for the propagation of feature annotation.</text>
</comment>
<feature type="binding site" evidence="10">
    <location>
        <position position="424"/>
    </location>
    <ligand>
        <name>AMP</name>
        <dbReference type="ChEBI" id="CHEBI:456215"/>
    </ligand>
</feature>
<evidence type="ECO:0000256" key="4">
    <source>
        <dbReference type="ARBA" id="ARBA00022694"/>
    </source>
</evidence>
<comment type="catalytic activity">
    <reaction evidence="10 12">
        <text>AMP + ATP = 2 ADP</text>
        <dbReference type="Rhea" id="RHEA:12973"/>
        <dbReference type="ChEBI" id="CHEBI:30616"/>
        <dbReference type="ChEBI" id="CHEBI:456215"/>
        <dbReference type="ChEBI" id="CHEBI:456216"/>
        <dbReference type="EC" id="2.7.4.3"/>
    </reaction>
</comment>
<dbReference type="InterPro" id="IPR012795">
    <property type="entry name" value="tRNA_Ile_lys_synt_N"/>
</dbReference>
<comment type="subcellular location">
    <subcellularLocation>
        <location evidence="11 12">Cytoplasm</location>
    </subcellularLocation>
</comment>
<dbReference type="GO" id="GO:0005524">
    <property type="term" value="F:ATP binding"/>
    <property type="evidence" value="ECO:0007669"/>
    <property type="project" value="UniProtKB-UniRule"/>
</dbReference>
<dbReference type="Pfam" id="PF09179">
    <property type="entry name" value="TilS"/>
    <property type="match status" value="1"/>
</dbReference>
<dbReference type="InterPro" id="IPR027417">
    <property type="entry name" value="P-loop_NTPase"/>
</dbReference>
<dbReference type="Pfam" id="PF01171">
    <property type="entry name" value="ATP_bind_3"/>
    <property type="match status" value="1"/>
</dbReference>
<accession>K6HBI8</accession>
<dbReference type="HAMAP" id="MF_00235">
    <property type="entry name" value="Adenylate_kinase_Adk"/>
    <property type="match status" value="1"/>
</dbReference>
<comment type="function">
    <text evidence="11">Ligates lysine onto the cytidine present at position 34 of the AUA codon-specific tRNA(Ile) that contains the anticodon CAU, in an ATP-dependent manner. Cytidine is converted to lysidine, thus changing the amino acid specificity of the tRNA from methionine to isoleucine.</text>
</comment>
<evidence type="ECO:0000256" key="10">
    <source>
        <dbReference type="HAMAP-Rule" id="MF_00235"/>
    </source>
</evidence>
<evidence type="ECO:0000256" key="11">
    <source>
        <dbReference type="HAMAP-Rule" id="MF_01161"/>
    </source>
</evidence>
<evidence type="ECO:0000256" key="8">
    <source>
        <dbReference type="ARBA" id="ARBA00022840"/>
    </source>
</evidence>
<proteinExistence type="inferred from homology"/>
<evidence type="ECO:0000313" key="16">
    <source>
        <dbReference type="EMBL" id="EKO39863.1"/>
    </source>
</evidence>
<dbReference type="NCBIfam" id="TIGR02432">
    <property type="entry name" value="lysidine_TilS_N"/>
    <property type="match status" value="1"/>
</dbReference>
<dbReference type="GO" id="GO:0004017">
    <property type="term" value="F:AMP kinase activity"/>
    <property type="evidence" value="ECO:0007669"/>
    <property type="project" value="UniProtKB-UniRule"/>
</dbReference>
<dbReference type="GO" id="GO:0044209">
    <property type="term" value="P:AMP salvage"/>
    <property type="evidence" value="ECO:0007669"/>
    <property type="project" value="UniProtKB-UniRule"/>
</dbReference>
<reference evidence="16 17" key="1">
    <citation type="submission" date="2012-07" db="EMBL/GenBank/DDBJ databases">
        <title>Draft genome sequence of Desulfovibrio magneticus str. Maddingley MBC34 obtained from a metagenomic sequence of a methanogenic enrichment isolated from coal-seam formation water in Victoria, Australia.</title>
        <authorList>
            <person name="Greenfield P."/>
            <person name="Hendry P."/>
            <person name="Li D."/>
            <person name="Rosewarne C.P."/>
            <person name="Tran-Dinh N."/>
            <person name="Elbourne L.D.H."/>
            <person name="Paulsen I.T."/>
            <person name="Midgley D.J."/>
        </authorList>
    </citation>
    <scope>NUCLEOTIDE SEQUENCE [LARGE SCALE GENOMIC DNA]</scope>
    <source>
        <strain evidence="17">Maddingley MBC34</strain>
    </source>
</reference>
<dbReference type="PROSITE" id="PS00113">
    <property type="entry name" value="ADENYLATE_KINASE"/>
    <property type="match status" value="1"/>
</dbReference>
<dbReference type="InterPro" id="IPR012094">
    <property type="entry name" value="tRNA_Ile_lys_synt"/>
</dbReference>
<gene>
    <name evidence="11" type="primary">tilS</name>
    <name evidence="10" type="synonym">adk</name>
    <name evidence="16" type="ORF">B193_1424</name>
</gene>
<dbReference type="InterPro" id="IPR000850">
    <property type="entry name" value="Adenylat/UMP-CMP_kin"/>
</dbReference>
<keyword evidence="5 10" id="KW-0545">Nucleotide biosynthesis</keyword>
<dbReference type="InterPro" id="IPR011063">
    <property type="entry name" value="TilS/TtcA_N"/>
</dbReference>
<feature type="binding site" evidence="10">
    <location>
        <position position="419"/>
    </location>
    <ligand>
        <name>AMP</name>
        <dbReference type="ChEBI" id="CHEBI:456215"/>
    </ligand>
</feature>
<dbReference type="GO" id="GO:0032267">
    <property type="term" value="F:tRNA(Ile)-lysidine synthase activity"/>
    <property type="evidence" value="ECO:0007669"/>
    <property type="project" value="UniProtKB-EC"/>
</dbReference>
<evidence type="ECO:0000256" key="12">
    <source>
        <dbReference type="RuleBase" id="RU003331"/>
    </source>
</evidence>
<comment type="domain">
    <text evidence="10">Consists of three domains, a large central CORE domain and two small peripheral domains, NMPbind and LID, which undergo movements during catalysis. The LID domain closes over the site of phosphoryl transfer upon ATP binding. Assembling and dissambling the active center during each catalytic cycle provides an effective means to prevent ATP hydrolysis.</text>
</comment>
<keyword evidence="7 10" id="KW-0418">Kinase</keyword>
<dbReference type="EC" id="6.3.4.19" evidence="11"/>
<comment type="subunit">
    <text evidence="10 12">Monomer.</text>
</comment>
<evidence type="ECO:0000256" key="9">
    <source>
        <dbReference type="ARBA" id="ARBA00048539"/>
    </source>
</evidence>
<evidence type="ECO:0000259" key="14">
    <source>
        <dbReference type="Pfam" id="PF01171"/>
    </source>
</evidence>
<keyword evidence="4 11" id="KW-0819">tRNA processing</keyword>
<dbReference type="HAMAP" id="MF_01161">
    <property type="entry name" value="tRNA_Ile_lys_synt"/>
    <property type="match status" value="1"/>
</dbReference>
<evidence type="ECO:0000256" key="1">
    <source>
        <dbReference type="ARBA" id="ARBA00022490"/>
    </source>
</evidence>
<evidence type="ECO:0000259" key="15">
    <source>
        <dbReference type="Pfam" id="PF09179"/>
    </source>
</evidence>
<feature type="region of interest" description="NMP" evidence="10">
    <location>
        <begin position="418"/>
        <end position="447"/>
    </location>
</feature>
<comment type="domain">
    <text evidence="11">The N-terminal region contains the highly conserved SGGXDS motif, predicted to be a P-loop motif involved in ATP binding.</text>
</comment>
<evidence type="ECO:0000256" key="13">
    <source>
        <dbReference type="SAM" id="MobiDB-lite"/>
    </source>
</evidence>
<dbReference type="Proteomes" id="UP000006272">
    <property type="component" value="Unassembled WGS sequence"/>
</dbReference>
<dbReference type="SUPFAM" id="SSF52540">
    <property type="entry name" value="P-loop containing nucleoside triphosphate hydrolases"/>
    <property type="match status" value="1"/>
</dbReference>
<comment type="pathway">
    <text evidence="10">Purine metabolism; AMP biosynthesis via salvage pathway; AMP from ADP: step 1/1.</text>
</comment>
<dbReference type="CDD" id="cd01428">
    <property type="entry name" value="ADK"/>
    <property type="match status" value="1"/>
</dbReference>
<dbReference type="EMBL" id="ALAO01000110">
    <property type="protein sequence ID" value="EKO39863.1"/>
    <property type="molecule type" value="Genomic_DNA"/>
</dbReference>
<feature type="domain" description="tRNA(Ile)-lysidine synthase substrate-binding" evidence="15">
    <location>
        <begin position="279"/>
        <end position="344"/>
    </location>
</feature>
<feature type="binding site" evidence="10">
    <location>
        <position position="561"/>
    </location>
    <ligand>
        <name>AMP</name>
        <dbReference type="ChEBI" id="CHEBI:456215"/>
    </ligand>
</feature>
<dbReference type="GO" id="GO:0005737">
    <property type="term" value="C:cytoplasm"/>
    <property type="evidence" value="ECO:0007669"/>
    <property type="project" value="UniProtKB-SubCell"/>
</dbReference>
<feature type="binding site" evidence="10">
    <location>
        <position position="549"/>
    </location>
    <ligand>
        <name>AMP</name>
        <dbReference type="ChEBI" id="CHEBI:456215"/>
    </ligand>
</feature>
<dbReference type="PANTHER" id="PTHR43033:SF1">
    <property type="entry name" value="TRNA(ILE)-LYSIDINE SYNTHASE-RELATED"/>
    <property type="match status" value="1"/>
</dbReference>
<evidence type="ECO:0000256" key="3">
    <source>
        <dbReference type="ARBA" id="ARBA00022679"/>
    </source>
</evidence>
<dbReference type="PATRIC" id="fig|1206767.3.peg.1387"/>
<evidence type="ECO:0000256" key="2">
    <source>
        <dbReference type="ARBA" id="ARBA00022598"/>
    </source>
</evidence>
<feature type="region of interest" description="Disordered" evidence="13">
    <location>
        <begin position="352"/>
        <end position="374"/>
    </location>
</feature>
<comment type="similarity">
    <text evidence="10">Belongs to the adenylate kinase family.</text>
</comment>
<dbReference type="PANTHER" id="PTHR43033">
    <property type="entry name" value="TRNA(ILE)-LYSIDINE SYNTHASE-RELATED"/>
    <property type="match status" value="1"/>
</dbReference>
<evidence type="ECO:0000256" key="7">
    <source>
        <dbReference type="ARBA" id="ARBA00022777"/>
    </source>
</evidence>
<keyword evidence="8 11" id="KW-0067">ATP-binding</keyword>
<dbReference type="AlphaFoldDB" id="K6HBI8"/>
<feature type="binding site" evidence="11">
    <location>
        <begin position="55"/>
        <end position="60"/>
    </location>
    <ligand>
        <name>ATP</name>
        <dbReference type="ChEBI" id="CHEBI:30616"/>
    </ligand>
</feature>
<keyword evidence="2 11" id="KW-0436">Ligase</keyword>
<feature type="binding site" evidence="10">
    <location>
        <begin position="398"/>
        <end position="403"/>
    </location>
    <ligand>
        <name>ATP</name>
        <dbReference type="ChEBI" id="CHEBI:30616"/>
    </ligand>
</feature>
<keyword evidence="3 10" id="KW-0808">Transferase</keyword>
<dbReference type="NCBIfam" id="NF011102">
    <property type="entry name" value="PRK14529.1"/>
    <property type="match status" value="1"/>
</dbReference>
<dbReference type="GO" id="GO:0006400">
    <property type="term" value="P:tRNA modification"/>
    <property type="evidence" value="ECO:0007669"/>
    <property type="project" value="UniProtKB-UniRule"/>
</dbReference>
<evidence type="ECO:0000256" key="6">
    <source>
        <dbReference type="ARBA" id="ARBA00022741"/>
    </source>
</evidence>
<feature type="binding site" evidence="10">
    <location>
        <begin position="445"/>
        <end position="447"/>
    </location>
    <ligand>
        <name>AMP</name>
        <dbReference type="ChEBI" id="CHEBI:456215"/>
    </ligand>
</feature>
<name>K6HBI8_9BACT</name>
<comment type="caution">
    <text evidence="16">The sequence shown here is derived from an EMBL/GenBank/DDBJ whole genome shotgun (WGS) entry which is preliminary data.</text>
</comment>
<dbReference type="CDD" id="cd01992">
    <property type="entry name" value="TilS_N"/>
    <property type="match status" value="1"/>
</dbReference>
<dbReference type="UniPathway" id="UPA00588">
    <property type="reaction ID" value="UER00649"/>
</dbReference>
<comment type="function">
    <text evidence="10">Catalyzes the reversible transfer of the terminal phosphate group between ATP and AMP. Plays an important role in cellular energy homeostasis and in adenine nucleotide metabolism.</text>
</comment>
<dbReference type="SUPFAM" id="SSF52402">
    <property type="entry name" value="Adenine nucleotide alpha hydrolases-like"/>
    <property type="match status" value="1"/>
</dbReference>
<dbReference type="EC" id="2.7.4.3" evidence="10"/>
<comment type="catalytic activity">
    <reaction evidence="9 11">
        <text>cytidine(34) in tRNA(Ile2) + L-lysine + ATP = lysidine(34) in tRNA(Ile2) + AMP + diphosphate + H(+)</text>
        <dbReference type="Rhea" id="RHEA:43744"/>
        <dbReference type="Rhea" id="RHEA-COMP:10625"/>
        <dbReference type="Rhea" id="RHEA-COMP:10670"/>
        <dbReference type="ChEBI" id="CHEBI:15378"/>
        <dbReference type="ChEBI" id="CHEBI:30616"/>
        <dbReference type="ChEBI" id="CHEBI:32551"/>
        <dbReference type="ChEBI" id="CHEBI:33019"/>
        <dbReference type="ChEBI" id="CHEBI:82748"/>
        <dbReference type="ChEBI" id="CHEBI:83665"/>
        <dbReference type="ChEBI" id="CHEBI:456215"/>
        <dbReference type="EC" id="6.3.4.19"/>
    </reaction>
</comment>
<dbReference type="Pfam" id="PF00406">
    <property type="entry name" value="ADK"/>
    <property type="match status" value="1"/>
</dbReference>
<protein>
    <recommendedName>
        <fullName evidence="10 11">Multifunctional fusion protein</fullName>
    </recommendedName>
    <domain>
        <recommendedName>
            <fullName evidence="10">Adenylate kinase</fullName>
            <shortName evidence="10">AK</shortName>
            <ecNumber evidence="10">2.7.4.3</ecNumber>
        </recommendedName>
        <alternativeName>
            <fullName evidence="10">ATP-AMP transphosphorylase</fullName>
        </alternativeName>
        <alternativeName>
            <fullName evidence="10">ATP:AMP phosphotransferase</fullName>
        </alternativeName>
        <alternativeName>
            <fullName evidence="10">Adenylate monophosphate kinase</fullName>
        </alternativeName>
    </domain>
    <domain>
        <recommendedName>
            <fullName evidence="11">tRNA(Ile)-lysidine synthase</fullName>
            <ecNumber evidence="11">6.3.4.19</ecNumber>
        </recommendedName>
        <alternativeName>
            <fullName evidence="11">tRNA(Ile)-2-lysyl-cytidine synthase</fullName>
        </alternativeName>
        <alternativeName>
            <fullName evidence="11">tRNA(Ile)-lysidine synthetase</fullName>
        </alternativeName>
    </domain>
</protein>
<dbReference type="InterPro" id="IPR015262">
    <property type="entry name" value="tRNA_Ile_lys_synt_subst-bd"/>
</dbReference>
<organism evidence="16 17">
    <name type="scientific">Solidesulfovibrio magneticus str. Maddingley MBC34</name>
    <dbReference type="NCBI Taxonomy" id="1206767"/>
    <lineage>
        <taxon>Bacteria</taxon>
        <taxon>Pseudomonadati</taxon>
        <taxon>Thermodesulfobacteriota</taxon>
        <taxon>Desulfovibrionia</taxon>
        <taxon>Desulfovibrionales</taxon>
        <taxon>Desulfovibrionaceae</taxon>
        <taxon>Solidesulfovibrio</taxon>
    </lineage>
</organism>
<dbReference type="Gene3D" id="3.40.50.620">
    <property type="entry name" value="HUPs"/>
    <property type="match status" value="1"/>
</dbReference>
<comment type="similarity">
    <text evidence="11">Belongs to the tRNA(Ile)-lysidine synthase family.</text>
</comment>
<dbReference type="Gene3D" id="3.40.50.300">
    <property type="entry name" value="P-loop containing nucleotide triphosphate hydrolases"/>
    <property type="match status" value="1"/>
</dbReference>
<feature type="binding site" evidence="10">
    <location>
        <position position="479"/>
    </location>
    <ligand>
        <name>AMP</name>
        <dbReference type="ChEBI" id="CHEBI:456215"/>
    </ligand>
</feature>
<dbReference type="InterPro" id="IPR033690">
    <property type="entry name" value="Adenylat_kinase_CS"/>
</dbReference>